<feature type="compositionally biased region" description="Basic and acidic residues" evidence="1">
    <location>
        <begin position="203"/>
        <end position="251"/>
    </location>
</feature>
<evidence type="ECO:0000256" key="2">
    <source>
        <dbReference type="SAM" id="SignalP"/>
    </source>
</evidence>
<keyword evidence="2" id="KW-0732">Signal</keyword>
<evidence type="ECO:0000256" key="1">
    <source>
        <dbReference type="SAM" id="MobiDB-lite"/>
    </source>
</evidence>
<name>A0A224Y969_9ACAR</name>
<feature type="signal peptide" evidence="2">
    <location>
        <begin position="1"/>
        <end position="18"/>
    </location>
</feature>
<evidence type="ECO:0000313" key="3">
    <source>
        <dbReference type="EMBL" id="MAA14228.1"/>
    </source>
</evidence>
<feature type="compositionally biased region" description="Basic residues" evidence="1">
    <location>
        <begin position="252"/>
        <end position="261"/>
    </location>
</feature>
<organism evidence="3">
    <name type="scientific">Rhipicephalus zambeziensis</name>
    <dbReference type="NCBI Taxonomy" id="60191"/>
    <lineage>
        <taxon>Eukaryota</taxon>
        <taxon>Metazoa</taxon>
        <taxon>Ecdysozoa</taxon>
        <taxon>Arthropoda</taxon>
        <taxon>Chelicerata</taxon>
        <taxon>Arachnida</taxon>
        <taxon>Acari</taxon>
        <taxon>Parasitiformes</taxon>
        <taxon>Ixodida</taxon>
        <taxon>Ixodoidea</taxon>
        <taxon>Ixodidae</taxon>
        <taxon>Rhipicephalinae</taxon>
        <taxon>Rhipicephalus</taxon>
        <taxon>Rhipicephalus</taxon>
    </lineage>
</organism>
<feature type="chain" id="PRO_5012081611" evidence="2">
    <location>
        <begin position="19"/>
        <end position="291"/>
    </location>
</feature>
<feature type="region of interest" description="Disordered" evidence="1">
    <location>
        <begin position="19"/>
        <end position="291"/>
    </location>
</feature>
<sequence length="291" mass="32348">MKVPTCFVLLCIAVAVSATRSKHQTGHGSNTEDDPGKGRQPGQQIGSPDDASTSRSFSSSDRGSQSAGSVLGGAQALHDDQEGRHHVGGQGGAEKHEVTNSESRDIGRQLPADPFQNMGNSGAAESASNSGQAGAAPNGNGGLDLSRAYRDGYRPRSPYEYGRWNSEDEGQQNGRRFGRPYRRPEDSQGGEQGEQNGGRYRRPTWEDYLSRGEYERSQYDRRFRPPYRRSSEEYDSRSREEYDSRSSEEYRPRRRSGRPYPRRSGDDSREDQGRPVGERRPSAFEGFQRSG</sequence>
<feature type="compositionally biased region" description="Low complexity" evidence="1">
    <location>
        <begin position="119"/>
        <end position="138"/>
    </location>
</feature>
<feature type="compositionally biased region" description="Basic and acidic residues" evidence="1">
    <location>
        <begin position="263"/>
        <end position="282"/>
    </location>
</feature>
<dbReference type="AlphaFoldDB" id="A0A224Y969"/>
<feature type="compositionally biased region" description="Basic and acidic residues" evidence="1">
    <location>
        <begin position="93"/>
        <end position="107"/>
    </location>
</feature>
<accession>A0A224Y969</accession>
<feature type="compositionally biased region" description="Low complexity" evidence="1">
    <location>
        <begin position="47"/>
        <end position="69"/>
    </location>
</feature>
<protein>
    <submittedName>
        <fullName evidence="3">Uncharacterized protein</fullName>
    </submittedName>
</protein>
<reference evidence="3" key="1">
    <citation type="journal article" date="2017" name="Parasit. Vectors">
        <title>Sialotranscriptomics of Rhipicephalus zambeziensis reveals intricate expression profiles of secretory proteins and suggests tight temporal transcriptional regulation during blood-feeding.</title>
        <authorList>
            <person name="de Castro M.H."/>
            <person name="de Klerk D."/>
            <person name="Pienaar R."/>
            <person name="Rees D.J.G."/>
            <person name="Mans B.J."/>
        </authorList>
    </citation>
    <scope>NUCLEOTIDE SEQUENCE</scope>
    <source>
        <tissue evidence="3">Salivary glands</tissue>
    </source>
</reference>
<proteinExistence type="predicted"/>
<dbReference type="EMBL" id="GFPF01003082">
    <property type="protein sequence ID" value="MAA14228.1"/>
    <property type="molecule type" value="Transcribed_RNA"/>
</dbReference>